<sequence length="145" mass="16196">MVVREHDPRGRDVEVFRRHHYNSETVGPTVKGTVGAELVEGLIIREEEEDYKIVKTRFSAFFGTNLHSFLQTSGVNKLVIAGVQTPNCIRQTVFDAVELDYPNVTVITDATAAATPEIHTANILDMKNIGVKTPTLHEWSEDDFA</sequence>
<dbReference type="Proteomes" id="UP000029121">
    <property type="component" value="Unassembled WGS sequence"/>
</dbReference>
<dbReference type="PANTHER" id="PTHR47044">
    <property type="entry name" value="OS02G0276400 PROTEIN"/>
    <property type="match status" value="1"/>
</dbReference>
<proteinExistence type="inferred from homology"/>
<keyword evidence="4" id="KW-1185">Reference proteome</keyword>
<gene>
    <name evidence="3" type="ORF">CARUB_v10014686mg</name>
</gene>
<evidence type="ECO:0000313" key="3">
    <source>
        <dbReference type="EMBL" id="EOA31499.1"/>
    </source>
</evidence>
<evidence type="ECO:0000259" key="2">
    <source>
        <dbReference type="Pfam" id="PF00857"/>
    </source>
</evidence>
<protein>
    <recommendedName>
        <fullName evidence="2">Isochorismatase-like domain-containing protein</fullName>
    </recommendedName>
</protein>
<evidence type="ECO:0000256" key="1">
    <source>
        <dbReference type="ARBA" id="ARBA00006336"/>
    </source>
</evidence>
<dbReference type="Pfam" id="PF00857">
    <property type="entry name" value="Isochorismatase"/>
    <property type="match status" value="1"/>
</dbReference>
<organism evidence="3 4">
    <name type="scientific">Capsella rubella</name>
    <dbReference type="NCBI Taxonomy" id="81985"/>
    <lineage>
        <taxon>Eukaryota</taxon>
        <taxon>Viridiplantae</taxon>
        <taxon>Streptophyta</taxon>
        <taxon>Embryophyta</taxon>
        <taxon>Tracheophyta</taxon>
        <taxon>Spermatophyta</taxon>
        <taxon>Magnoliopsida</taxon>
        <taxon>eudicotyledons</taxon>
        <taxon>Gunneridae</taxon>
        <taxon>Pentapetalae</taxon>
        <taxon>rosids</taxon>
        <taxon>malvids</taxon>
        <taxon>Brassicales</taxon>
        <taxon>Brassicaceae</taxon>
        <taxon>Camelineae</taxon>
        <taxon>Capsella</taxon>
    </lineage>
</organism>
<accession>R0HP44</accession>
<evidence type="ECO:0000313" key="4">
    <source>
        <dbReference type="Proteomes" id="UP000029121"/>
    </source>
</evidence>
<feature type="domain" description="Isochorismatase-like" evidence="2">
    <location>
        <begin position="23"/>
        <end position="133"/>
    </location>
</feature>
<name>R0HP44_9BRAS</name>
<dbReference type="InterPro" id="IPR036380">
    <property type="entry name" value="Isochorismatase-like_sf"/>
</dbReference>
<dbReference type="EMBL" id="KB870807">
    <property type="protein sequence ID" value="EOA31499.1"/>
    <property type="molecule type" value="Genomic_DNA"/>
</dbReference>
<reference evidence="4" key="1">
    <citation type="journal article" date="2013" name="Nat. Genet.">
        <title>The Capsella rubella genome and the genomic consequences of rapid mating system evolution.</title>
        <authorList>
            <person name="Slotte T."/>
            <person name="Hazzouri K.M."/>
            <person name="Agren J.A."/>
            <person name="Koenig D."/>
            <person name="Maumus F."/>
            <person name="Guo Y.L."/>
            <person name="Steige K."/>
            <person name="Platts A.E."/>
            <person name="Escobar J.S."/>
            <person name="Newman L.K."/>
            <person name="Wang W."/>
            <person name="Mandakova T."/>
            <person name="Vello E."/>
            <person name="Smith L.M."/>
            <person name="Henz S.R."/>
            <person name="Steffen J."/>
            <person name="Takuno S."/>
            <person name="Brandvain Y."/>
            <person name="Coop G."/>
            <person name="Andolfatto P."/>
            <person name="Hu T.T."/>
            <person name="Blanchette M."/>
            <person name="Clark R.M."/>
            <person name="Quesneville H."/>
            <person name="Nordborg M."/>
            <person name="Gaut B.S."/>
            <person name="Lysak M.A."/>
            <person name="Jenkins J."/>
            <person name="Grimwood J."/>
            <person name="Chapman J."/>
            <person name="Prochnik S."/>
            <person name="Shu S."/>
            <person name="Rokhsar D."/>
            <person name="Schmutz J."/>
            <person name="Weigel D."/>
            <person name="Wright S.I."/>
        </authorList>
    </citation>
    <scope>NUCLEOTIDE SEQUENCE [LARGE SCALE GENOMIC DNA]</scope>
    <source>
        <strain evidence="4">cv. Monte Gargano</strain>
    </source>
</reference>
<dbReference type="SUPFAM" id="SSF52499">
    <property type="entry name" value="Isochorismatase-like hydrolases"/>
    <property type="match status" value="1"/>
</dbReference>
<dbReference type="CDD" id="cd00431">
    <property type="entry name" value="cysteine_hydrolases"/>
    <property type="match status" value="1"/>
</dbReference>
<dbReference type="AlphaFoldDB" id="R0HP44"/>
<comment type="similarity">
    <text evidence="1">Belongs to the isochorismatase family.</text>
</comment>
<dbReference type="Gene3D" id="3.40.50.850">
    <property type="entry name" value="Isochorismatase-like"/>
    <property type="match status" value="1"/>
</dbReference>
<dbReference type="InterPro" id="IPR000868">
    <property type="entry name" value="Isochorismatase-like_dom"/>
</dbReference>